<keyword evidence="5" id="KW-1185">Reference proteome</keyword>
<accession>A0A1X9N8Y2</accession>
<dbReference type="EMBL" id="CP019343">
    <property type="protein sequence ID" value="ARN74126.1"/>
    <property type="molecule type" value="Genomic_DNA"/>
</dbReference>
<sequence length="182" mass="20819">MDRKEHFKLLANYNLRLNHQVYTAAATLDEATLNKDLGAFFGSILGTLNHIMVGDLFWLSRFETLSNRYSSLRQLTDIKQPKALDDIIFASFEELHFNRTIIDHIIINWTHDEIDNEDFKLDLSYKPIKGGTGSRNCAEVLAHLFNHQTHHRGQVSTLLSQHNIDIGTTDFLIDIPDSTPSL</sequence>
<feature type="binding site" evidence="3">
    <location>
        <position position="50"/>
    </location>
    <ligand>
        <name>a divalent metal cation</name>
        <dbReference type="ChEBI" id="CHEBI:60240"/>
    </ligand>
</feature>
<keyword evidence="2 3" id="KW-0479">Metal-binding</keyword>
<dbReference type="Pfam" id="PF05163">
    <property type="entry name" value="DinB"/>
    <property type="match status" value="1"/>
</dbReference>
<dbReference type="AlphaFoldDB" id="A0A1X9N8Y2"/>
<dbReference type="Gene3D" id="1.20.120.450">
    <property type="entry name" value="dinb family like domain"/>
    <property type="match status" value="1"/>
</dbReference>
<name>A0A1X9N8Y2_9GAMM</name>
<protein>
    <submittedName>
        <fullName evidence="4">Damage-inducible protein DinB</fullName>
    </submittedName>
</protein>
<dbReference type="KEGG" id="osg:BST96_08320"/>
<comment type="similarity">
    <text evidence="1">Belongs to the DinB family.</text>
</comment>
<gene>
    <name evidence="4" type="ORF">BST96_08320</name>
</gene>
<evidence type="ECO:0000313" key="5">
    <source>
        <dbReference type="Proteomes" id="UP000193450"/>
    </source>
</evidence>
<dbReference type="GO" id="GO:0046872">
    <property type="term" value="F:metal ion binding"/>
    <property type="evidence" value="ECO:0007669"/>
    <property type="project" value="UniProtKB-KW"/>
</dbReference>
<evidence type="ECO:0000256" key="1">
    <source>
        <dbReference type="ARBA" id="ARBA00008635"/>
    </source>
</evidence>
<evidence type="ECO:0000256" key="2">
    <source>
        <dbReference type="ARBA" id="ARBA00022723"/>
    </source>
</evidence>
<evidence type="ECO:0000313" key="4">
    <source>
        <dbReference type="EMBL" id="ARN74126.1"/>
    </source>
</evidence>
<dbReference type="SUPFAM" id="SSF109854">
    <property type="entry name" value="DinB/YfiT-like putative metalloenzymes"/>
    <property type="match status" value="1"/>
</dbReference>
<dbReference type="Proteomes" id="UP000193450">
    <property type="component" value="Chromosome"/>
</dbReference>
<proteinExistence type="inferred from homology"/>
<dbReference type="STRING" id="716816.BST96_08320"/>
<dbReference type="InterPro" id="IPR034660">
    <property type="entry name" value="DinB/YfiT-like"/>
</dbReference>
<dbReference type="RefSeq" id="WP_085758257.1">
    <property type="nucleotide sequence ID" value="NZ_CP019343.1"/>
</dbReference>
<evidence type="ECO:0000256" key="3">
    <source>
        <dbReference type="PIRSR" id="PIRSR607837-1"/>
    </source>
</evidence>
<dbReference type="InterPro" id="IPR007837">
    <property type="entry name" value="DinB"/>
</dbReference>
<feature type="binding site" evidence="3">
    <location>
        <position position="147"/>
    </location>
    <ligand>
        <name>a divalent metal cation</name>
        <dbReference type="ChEBI" id="CHEBI:60240"/>
    </ligand>
</feature>
<dbReference type="PANTHER" id="PTHR37302:SF1">
    <property type="entry name" value="PROTEIN DINB"/>
    <property type="match status" value="1"/>
</dbReference>
<dbReference type="PANTHER" id="PTHR37302">
    <property type="entry name" value="SLR1116 PROTEIN"/>
    <property type="match status" value="1"/>
</dbReference>
<dbReference type="OrthoDB" id="9807509at2"/>
<organism evidence="4 5">
    <name type="scientific">Oceanicoccus sagamiensis</name>
    <dbReference type="NCBI Taxonomy" id="716816"/>
    <lineage>
        <taxon>Bacteria</taxon>
        <taxon>Pseudomonadati</taxon>
        <taxon>Pseudomonadota</taxon>
        <taxon>Gammaproteobacteria</taxon>
        <taxon>Cellvibrionales</taxon>
        <taxon>Spongiibacteraceae</taxon>
        <taxon>Oceanicoccus</taxon>
    </lineage>
</organism>
<feature type="binding site" evidence="3">
    <location>
        <position position="151"/>
    </location>
    <ligand>
        <name>a divalent metal cation</name>
        <dbReference type="ChEBI" id="CHEBI:60240"/>
    </ligand>
</feature>
<reference evidence="4 5" key="1">
    <citation type="submission" date="2016-11" db="EMBL/GenBank/DDBJ databases">
        <title>Trade-off between light-utilization and light-protection in marine flavobacteria.</title>
        <authorList>
            <person name="Kumagai Y."/>
        </authorList>
    </citation>
    <scope>NUCLEOTIDE SEQUENCE [LARGE SCALE GENOMIC DNA]</scope>
    <source>
        <strain evidence="4 5">NBRC 107125</strain>
    </source>
</reference>